<evidence type="ECO:0000256" key="5">
    <source>
        <dbReference type="ARBA" id="ARBA00022679"/>
    </source>
</evidence>
<protein>
    <recommendedName>
        <fullName evidence="4">Alginate biosynthesis protein AlgX</fullName>
    </recommendedName>
    <alternativeName>
        <fullName evidence="11">Probable alginate O-acetyltransferase AlgX</fullName>
    </alternativeName>
</protein>
<feature type="chain" id="PRO_5040807102" description="Alginate biosynthesis protein AlgX" evidence="14">
    <location>
        <begin position="30"/>
        <end position="488"/>
    </location>
</feature>
<feature type="active site" description="Proton acceptor" evidence="12">
    <location>
        <position position="176"/>
    </location>
</feature>
<keyword evidence="8" id="KW-0016">Alginate biosynthesis</keyword>
<evidence type="ECO:0000256" key="11">
    <source>
        <dbReference type="ARBA" id="ARBA00032384"/>
    </source>
</evidence>
<comment type="pathway">
    <text evidence="2">Glycan biosynthesis; alginate biosynthesis.</text>
</comment>
<evidence type="ECO:0000256" key="1">
    <source>
        <dbReference type="ARBA" id="ARBA00004418"/>
    </source>
</evidence>
<feature type="domain" description="Alginate biosynthesis protein AlgX C-terminal carbohydrate-binding module" evidence="16">
    <location>
        <begin position="352"/>
        <end position="472"/>
    </location>
</feature>
<dbReference type="InterPro" id="IPR031798">
    <property type="entry name" value="AlgX_C"/>
</dbReference>
<keyword evidence="9 13" id="KW-1015">Disulfide bond</keyword>
<keyword evidence="5" id="KW-0808">Transferase</keyword>
<dbReference type="RefSeq" id="WP_271193963.1">
    <property type="nucleotide sequence ID" value="NZ_BSFN01000002.1"/>
</dbReference>
<dbReference type="Pfam" id="PF16822">
    <property type="entry name" value="ALGX"/>
    <property type="match status" value="1"/>
</dbReference>
<evidence type="ECO:0000256" key="10">
    <source>
        <dbReference type="ARBA" id="ARBA00023315"/>
    </source>
</evidence>
<comment type="similarity">
    <text evidence="3">Belongs to the AlgX family.</text>
</comment>
<feature type="signal peptide" evidence="14">
    <location>
        <begin position="1"/>
        <end position="29"/>
    </location>
</feature>
<evidence type="ECO:0000256" key="13">
    <source>
        <dbReference type="PIRSR" id="PIRSR638639-51"/>
    </source>
</evidence>
<keyword evidence="6 14" id="KW-0732">Signal</keyword>
<dbReference type="GO" id="GO:0042121">
    <property type="term" value="P:alginic acid biosynthetic process"/>
    <property type="evidence" value="ECO:0007669"/>
    <property type="project" value="UniProtKB-KW"/>
</dbReference>
<dbReference type="Proteomes" id="UP001143328">
    <property type="component" value="Unassembled WGS sequence"/>
</dbReference>
<proteinExistence type="inferred from homology"/>
<reference evidence="17" key="1">
    <citation type="journal article" date="2014" name="Int. J. Syst. Evol. Microbiol.">
        <title>Complete genome sequence of Corynebacterium casei LMG S-19264T (=DSM 44701T), isolated from a smear-ripened cheese.</title>
        <authorList>
            <consortium name="US DOE Joint Genome Institute (JGI-PGF)"/>
            <person name="Walter F."/>
            <person name="Albersmeier A."/>
            <person name="Kalinowski J."/>
            <person name="Ruckert C."/>
        </authorList>
    </citation>
    <scope>NUCLEOTIDE SEQUENCE</scope>
    <source>
        <strain evidence="17">VKM B-2935</strain>
    </source>
</reference>
<evidence type="ECO:0000256" key="6">
    <source>
        <dbReference type="ARBA" id="ARBA00022729"/>
    </source>
</evidence>
<organism evidence="17 18">
    <name type="scientific">Pseudomonas turukhanskensis</name>
    <dbReference type="NCBI Taxonomy" id="1806536"/>
    <lineage>
        <taxon>Bacteria</taxon>
        <taxon>Pseudomonadati</taxon>
        <taxon>Pseudomonadota</taxon>
        <taxon>Gammaproteobacteria</taxon>
        <taxon>Pseudomonadales</taxon>
        <taxon>Pseudomonadaceae</taxon>
        <taxon>Pseudomonas</taxon>
    </lineage>
</organism>
<keyword evidence="7" id="KW-0574">Periplasm</keyword>
<evidence type="ECO:0000259" key="16">
    <source>
        <dbReference type="Pfam" id="PF16824"/>
    </source>
</evidence>
<evidence type="ECO:0000313" key="18">
    <source>
        <dbReference type="Proteomes" id="UP001143328"/>
    </source>
</evidence>
<dbReference type="InterPro" id="IPR034655">
    <property type="entry name" value="AlgX_N"/>
</dbReference>
<dbReference type="GO" id="GO:0042597">
    <property type="term" value="C:periplasmic space"/>
    <property type="evidence" value="ECO:0007669"/>
    <property type="project" value="UniProtKB-SubCell"/>
</dbReference>
<evidence type="ECO:0000256" key="4">
    <source>
        <dbReference type="ARBA" id="ARBA00013937"/>
    </source>
</evidence>
<dbReference type="Pfam" id="PF16824">
    <property type="entry name" value="CBM_26"/>
    <property type="match status" value="1"/>
</dbReference>
<evidence type="ECO:0000256" key="8">
    <source>
        <dbReference type="ARBA" id="ARBA00022841"/>
    </source>
</evidence>
<comment type="subcellular location">
    <subcellularLocation>
        <location evidence="1">Periplasm</location>
    </subcellularLocation>
</comment>
<evidence type="ECO:0000256" key="12">
    <source>
        <dbReference type="PIRSR" id="PIRSR638639-50"/>
    </source>
</evidence>
<reference evidence="17" key="2">
    <citation type="submission" date="2023-01" db="EMBL/GenBank/DDBJ databases">
        <authorList>
            <person name="Sun Q."/>
            <person name="Evtushenko L."/>
        </authorList>
    </citation>
    <scope>NUCLEOTIDE SEQUENCE</scope>
    <source>
        <strain evidence="17">VKM B-2935</strain>
    </source>
</reference>
<feature type="active site" description="Nucleophile" evidence="12">
    <location>
        <position position="275"/>
    </location>
</feature>
<evidence type="ECO:0000256" key="7">
    <source>
        <dbReference type="ARBA" id="ARBA00022764"/>
    </source>
</evidence>
<dbReference type="EMBL" id="BSFN01000002">
    <property type="protein sequence ID" value="GLK87702.1"/>
    <property type="molecule type" value="Genomic_DNA"/>
</dbReference>
<evidence type="ECO:0000256" key="2">
    <source>
        <dbReference type="ARBA" id="ARBA00005182"/>
    </source>
</evidence>
<gene>
    <name evidence="17" type="primary">algX</name>
    <name evidence="17" type="ORF">GCM10017655_07640</name>
</gene>
<accession>A0A9W6NEF0</accession>
<dbReference type="Gene3D" id="2.60.120.1380">
    <property type="entry name" value="C-terminal carbohydrate-binding module"/>
    <property type="match status" value="1"/>
</dbReference>
<dbReference type="InterPro" id="IPR031811">
    <property type="entry name" value="ALGX/ALGJ_SGNH-like"/>
</dbReference>
<feature type="active site" description="Proton acceptor" evidence="12">
    <location>
        <position position="178"/>
    </location>
</feature>
<feature type="disulfide bond" evidence="13">
    <location>
        <begin position="353"/>
        <end position="468"/>
    </location>
</feature>
<evidence type="ECO:0000313" key="17">
    <source>
        <dbReference type="EMBL" id="GLK87702.1"/>
    </source>
</evidence>
<dbReference type="AlphaFoldDB" id="A0A9W6NEF0"/>
<feature type="domain" description="AlgX/AlgJ SGNH hydrolase-like" evidence="15">
    <location>
        <begin position="66"/>
        <end position="331"/>
    </location>
</feature>
<dbReference type="CDD" id="cd14441">
    <property type="entry name" value="AlgX_N"/>
    <property type="match status" value="1"/>
</dbReference>
<evidence type="ECO:0000256" key="9">
    <source>
        <dbReference type="ARBA" id="ARBA00023157"/>
    </source>
</evidence>
<sequence>MTATTPTRHWLAPSALAMALLAASNLTQAADTGVPQYQVKGNAPLCPAAANNGLYNTKYLGFFTHLVQAQDDWLFRTTYDLRTDFGTTPEGYAKLKGLRDALKKKGIELVVVYQPTRGLVNREKLTPAEKASFNYDLAKKNYLATIAKLRETGMYVPDYSPLFDEKEEHAFYFKGDHHWTPYGAERAAKITAETLKEVPGFADIPKQQYESKRVGLLSKLGTFHKAAAQLCGNSYATQYVDRFETTVAGSGNGDDGGGDLFGDESQPQVALVGTSNSGPAYNFAGFLEQYSGAEILNNAISGGGFDSSLLQYLSSNEFHEHPPKIIIWEFATHYDMAQKSFYRQAMPLVDNGCEGQKAVLTNDVKLHNGATEVLVNGKNQLLNLQGNHYQVDLTFSDPSVKTMKATIWYLNGRRENLKLEQSAAADTGGRYVFQLRNDPGWADLNMLAMEIHSPDEMPANLSVKATLCKRPSIGAGTLTAKAAGGTDS</sequence>
<dbReference type="CDD" id="cd14487">
    <property type="entry name" value="AlgX_C"/>
    <property type="match status" value="1"/>
</dbReference>
<comment type="caution">
    <text evidence="17">The sequence shown here is derived from an EMBL/GenBank/DDBJ whole genome shotgun (WGS) entry which is preliminary data.</text>
</comment>
<keyword evidence="10" id="KW-0012">Acyltransferase</keyword>
<dbReference type="InterPro" id="IPR038639">
    <property type="entry name" value="AlgX_C_sf"/>
</dbReference>
<name>A0A9W6NEF0_9PSED</name>
<evidence type="ECO:0000259" key="15">
    <source>
        <dbReference type="Pfam" id="PF16822"/>
    </source>
</evidence>
<evidence type="ECO:0000256" key="3">
    <source>
        <dbReference type="ARBA" id="ARBA00006553"/>
    </source>
</evidence>
<feature type="disulfide bond" evidence="13">
    <location>
        <begin position="46"/>
        <end position="231"/>
    </location>
</feature>
<keyword evidence="18" id="KW-1185">Reference proteome</keyword>
<evidence type="ECO:0000256" key="14">
    <source>
        <dbReference type="SAM" id="SignalP"/>
    </source>
</evidence>
<dbReference type="GO" id="GO:0016746">
    <property type="term" value="F:acyltransferase activity"/>
    <property type="evidence" value="ECO:0007669"/>
    <property type="project" value="UniProtKB-KW"/>
</dbReference>